<keyword evidence="1" id="KW-0812">Transmembrane</keyword>
<reference evidence="2 3" key="1">
    <citation type="submission" date="2014-11" db="EMBL/GenBank/DDBJ databases">
        <title>Genome sequence and analysis of novel Kurthia sp.</title>
        <authorList>
            <person name="Lawson J.N."/>
            <person name="Gonzalez J.E."/>
            <person name="Rinauldi L."/>
            <person name="Xuan Z."/>
            <person name="Firman A."/>
            <person name="Shaddox L."/>
            <person name="Trudeau A."/>
            <person name="Shah S."/>
            <person name="Reiman D."/>
        </authorList>
    </citation>
    <scope>NUCLEOTIDE SEQUENCE [LARGE SCALE GENOMIC DNA]</scope>
    <source>
        <strain evidence="2 3">3B1D</strain>
    </source>
</reference>
<keyword evidence="3" id="KW-1185">Reference proteome</keyword>
<feature type="transmembrane region" description="Helical" evidence="1">
    <location>
        <begin position="32"/>
        <end position="52"/>
    </location>
</feature>
<dbReference type="OrthoDB" id="2440739at2"/>
<dbReference type="RefSeq" id="WP_020189240.1">
    <property type="nucleotide sequence ID" value="NZ_JTFC01000031.1"/>
</dbReference>
<evidence type="ECO:0008006" key="4">
    <source>
        <dbReference type="Google" id="ProtNLM"/>
    </source>
</evidence>
<evidence type="ECO:0000313" key="3">
    <source>
        <dbReference type="Proteomes" id="UP000288623"/>
    </source>
</evidence>
<gene>
    <name evidence="2" type="ORF">QI30_11450</name>
</gene>
<sequence length="65" mass="7240">MRYIFLVIWSVILVSVLNYVVSAINQGTPDWNQGLIMSLVFAVLLIIIDAVIPSESPKAIGREDH</sequence>
<accession>A0A433RTS1</accession>
<keyword evidence="1" id="KW-1133">Transmembrane helix</keyword>
<dbReference type="Proteomes" id="UP000288623">
    <property type="component" value="Unassembled WGS sequence"/>
</dbReference>
<protein>
    <recommendedName>
        <fullName evidence="4">DeoR faimly transcriptional regulator</fullName>
    </recommendedName>
</protein>
<dbReference type="InterPro" id="IPR021324">
    <property type="entry name" value="DUF2929"/>
</dbReference>
<evidence type="ECO:0000313" key="2">
    <source>
        <dbReference type="EMBL" id="RUS55536.1"/>
    </source>
</evidence>
<comment type="caution">
    <text evidence="2">The sequence shown here is derived from an EMBL/GenBank/DDBJ whole genome shotgun (WGS) entry which is preliminary data.</text>
</comment>
<evidence type="ECO:0000256" key="1">
    <source>
        <dbReference type="SAM" id="Phobius"/>
    </source>
</evidence>
<name>A0A433RTS1_9BACL</name>
<organism evidence="2 3">
    <name type="scientific">Candidatus Kurthia intestinigallinarum</name>
    <dbReference type="NCBI Taxonomy" id="1562256"/>
    <lineage>
        <taxon>Bacteria</taxon>
        <taxon>Bacillati</taxon>
        <taxon>Bacillota</taxon>
        <taxon>Bacilli</taxon>
        <taxon>Bacillales</taxon>
        <taxon>Caryophanaceae</taxon>
        <taxon>Kurthia</taxon>
    </lineage>
</organism>
<dbReference type="Pfam" id="PF11151">
    <property type="entry name" value="DUF2929"/>
    <property type="match status" value="1"/>
</dbReference>
<proteinExistence type="predicted"/>
<dbReference type="AlphaFoldDB" id="A0A433RTS1"/>
<keyword evidence="1" id="KW-0472">Membrane</keyword>
<dbReference type="EMBL" id="JTFC01000031">
    <property type="protein sequence ID" value="RUS55536.1"/>
    <property type="molecule type" value="Genomic_DNA"/>
</dbReference>